<dbReference type="Proteomes" id="UP000030351">
    <property type="component" value="Unassembled WGS sequence"/>
</dbReference>
<dbReference type="PIRSF" id="PIRSF004395">
    <property type="entry name" value="Tail_Z"/>
    <property type="match status" value="1"/>
</dbReference>
<dbReference type="Pfam" id="PF06763">
    <property type="entry name" value="Minor_tail_Z"/>
    <property type="match status" value="1"/>
</dbReference>
<dbReference type="eggNOG" id="ENOG502ZT0R">
    <property type="taxonomic scope" value="Bacteria"/>
</dbReference>
<sequence length="184" mass="20554">MSIKGLEQAIANLNSISKTAVPRASSQAVNRIAVRAIGRSSTVVSRETRVQRKLVMQRSKLKKASVKNPVATLRVNRGDLPAIKLGAARVQLSRRAGRVRGENSVLKIGRYSFPHAFIQRLANGRWHVLQRTGKARYPVEVVKIPMSVPLTTAFRDQLPKLMESDMPREMASALKNQLRIIIKR</sequence>
<dbReference type="STRING" id="371042.NG99_23755"/>
<evidence type="ECO:0000313" key="2">
    <source>
        <dbReference type="Proteomes" id="UP000030351"/>
    </source>
</evidence>
<reference evidence="1 2" key="1">
    <citation type="submission" date="2014-10" db="EMBL/GenBank/DDBJ databases">
        <title>Genome sequence of Erwinia typographi M043b.</title>
        <authorList>
            <person name="Chan K.-G."/>
            <person name="Tan W.-S."/>
        </authorList>
    </citation>
    <scope>NUCLEOTIDE SEQUENCE [LARGE SCALE GENOMIC DNA]</scope>
    <source>
        <strain evidence="1 2">M043b</strain>
    </source>
</reference>
<dbReference type="AlphaFoldDB" id="A0A0A3ZNC3"/>
<dbReference type="RefSeq" id="WP_034898499.1">
    <property type="nucleotide sequence ID" value="NZ_JRUQ01000076.1"/>
</dbReference>
<proteinExistence type="predicted"/>
<dbReference type="InterPro" id="IPR010633">
    <property type="entry name" value="Phage_lambda_GpZ"/>
</dbReference>
<accession>A0A0A3ZNC3</accession>
<dbReference type="OrthoDB" id="5600404at2"/>
<organism evidence="1 2">
    <name type="scientific">Erwinia typographi</name>
    <dbReference type="NCBI Taxonomy" id="371042"/>
    <lineage>
        <taxon>Bacteria</taxon>
        <taxon>Pseudomonadati</taxon>
        <taxon>Pseudomonadota</taxon>
        <taxon>Gammaproteobacteria</taxon>
        <taxon>Enterobacterales</taxon>
        <taxon>Erwiniaceae</taxon>
        <taxon>Erwinia</taxon>
    </lineage>
</organism>
<name>A0A0A3ZNC3_9GAMM</name>
<dbReference type="EMBL" id="JRUQ01000076">
    <property type="protein sequence ID" value="KGT87238.1"/>
    <property type="molecule type" value="Genomic_DNA"/>
</dbReference>
<gene>
    <name evidence="1" type="ORF">NG99_23755</name>
</gene>
<keyword evidence="2" id="KW-1185">Reference proteome</keyword>
<protein>
    <submittedName>
        <fullName evidence="1">Tail protein</fullName>
    </submittedName>
</protein>
<evidence type="ECO:0000313" key="1">
    <source>
        <dbReference type="EMBL" id="KGT87238.1"/>
    </source>
</evidence>
<comment type="caution">
    <text evidence="1">The sequence shown here is derived from an EMBL/GenBank/DDBJ whole genome shotgun (WGS) entry which is preliminary data.</text>
</comment>